<name>A0A5R9KNN1_9BACT</name>
<dbReference type="NCBIfam" id="TIGR03521">
    <property type="entry name" value="GldG"/>
    <property type="match status" value="1"/>
</dbReference>
<evidence type="ECO:0000313" key="4">
    <source>
        <dbReference type="EMBL" id="TLU97881.1"/>
    </source>
</evidence>
<dbReference type="InterPro" id="IPR055396">
    <property type="entry name" value="DUF7088"/>
</dbReference>
<keyword evidence="5" id="KW-1185">Reference proteome</keyword>
<keyword evidence="1" id="KW-0472">Membrane</keyword>
<dbReference type="Pfam" id="PF23357">
    <property type="entry name" value="DUF7088"/>
    <property type="match status" value="1"/>
</dbReference>
<evidence type="ECO:0000313" key="5">
    <source>
        <dbReference type="Proteomes" id="UP000306402"/>
    </source>
</evidence>
<accession>A0A5R9KNN1</accession>
<evidence type="ECO:0000259" key="2">
    <source>
        <dbReference type="Pfam" id="PF09822"/>
    </source>
</evidence>
<gene>
    <name evidence="4" type="primary">gldG</name>
    <name evidence="4" type="ORF">FEN17_24100</name>
</gene>
<sequence>MKNTMLRFVLLIGVLAGVNWLASTFFFRLDLTEDKRYSITEATKQLLSNFDKDIIVNVYLSGDFPAGFERLESATRETLDEFKTYANGHLIVNYSDPTQASSEEQRQKQYLNLIDRGLTPTNVFANEDGKRTEKIIFPGVIVQHDTLSVPVQLLKGNKASTPEEQLNQSYEGVEFEIASAIRVLDGQARKKVGLVVSHTKISPARLSDLIATIQQNYDVFLDMNNPESYDGLDALLVLKPDSAFSEDEKYKLDQYVVGGGKALFFVDGAKVDSVSLDGSYAQPLDLHLNDLFFKWGVRVNTNVVKDYLNCAQILLNVGNMGDNPEIKPVPWRFFPLLNNFGTHPVTRNLNAVYTRFLSSIDTVGGATQIQKIPLLMTSGYTQLLNAPALVGYNEARKDPDPASYRSGVKLGAVLLEGTFNSLFQNRILPADPRSAKFKASGNAGKVIVCSDGDIIVNDYDYKRNAPLPLGYDRVTRQTFGNKDFVMNALDFMTDANGLINARAKQVEIRALDKIQIQENRKFWQAINLLLPVALIALFGALRYYLRIRKFG</sequence>
<organism evidence="4 5">
    <name type="scientific">Dyadobacter luticola</name>
    <dbReference type="NCBI Taxonomy" id="1979387"/>
    <lineage>
        <taxon>Bacteria</taxon>
        <taxon>Pseudomonadati</taxon>
        <taxon>Bacteroidota</taxon>
        <taxon>Cytophagia</taxon>
        <taxon>Cytophagales</taxon>
        <taxon>Spirosomataceae</taxon>
        <taxon>Dyadobacter</taxon>
    </lineage>
</organism>
<feature type="domain" description="DUF7088" evidence="3">
    <location>
        <begin position="33"/>
        <end position="143"/>
    </location>
</feature>
<dbReference type="EMBL" id="VCEJ01000008">
    <property type="protein sequence ID" value="TLU97881.1"/>
    <property type="molecule type" value="Genomic_DNA"/>
</dbReference>
<dbReference type="RefSeq" id="WP_138367981.1">
    <property type="nucleotide sequence ID" value="NZ_VCEJ01000008.1"/>
</dbReference>
<feature type="domain" description="ABC-type uncharacterised transport system" evidence="2">
    <location>
        <begin position="189"/>
        <end position="488"/>
    </location>
</feature>
<dbReference type="InterPro" id="IPR019863">
    <property type="entry name" value="Motility-assoc_ABC-rel_GldG"/>
</dbReference>
<reference evidence="4 5" key="1">
    <citation type="submission" date="2019-05" db="EMBL/GenBank/DDBJ databases">
        <authorList>
            <person name="Qu J.-H."/>
        </authorList>
    </citation>
    <scope>NUCLEOTIDE SEQUENCE [LARGE SCALE GENOMIC DNA]</scope>
    <source>
        <strain evidence="4 5">T17</strain>
    </source>
</reference>
<keyword evidence="1" id="KW-0812">Transmembrane</keyword>
<protein>
    <submittedName>
        <fullName evidence="4">Gliding motility-associated ABC transporter substrate-binding protein GldG</fullName>
    </submittedName>
</protein>
<evidence type="ECO:0000256" key="1">
    <source>
        <dbReference type="SAM" id="Phobius"/>
    </source>
</evidence>
<dbReference type="AlphaFoldDB" id="A0A5R9KNN1"/>
<dbReference type="Pfam" id="PF09822">
    <property type="entry name" value="ABC_transp_aux"/>
    <property type="match status" value="1"/>
</dbReference>
<comment type="caution">
    <text evidence="4">The sequence shown here is derived from an EMBL/GenBank/DDBJ whole genome shotgun (WGS) entry which is preliminary data.</text>
</comment>
<dbReference type="Proteomes" id="UP000306402">
    <property type="component" value="Unassembled WGS sequence"/>
</dbReference>
<feature type="transmembrane region" description="Helical" evidence="1">
    <location>
        <begin position="522"/>
        <end position="545"/>
    </location>
</feature>
<dbReference type="InterPro" id="IPR019196">
    <property type="entry name" value="ABC_transp_unknown"/>
</dbReference>
<dbReference type="OrthoDB" id="9777219at2"/>
<keyword evidence="1" id="KW-1133">Transmembrane helix</keyword>
<proteinExistence type="predicted"/>
<evidence type="ECO:0000259" key="3">
    <source>
        <dbReference type="Pfam" id="PF23357"/>
    </source>
</evidence>